<dbReference type="OrthoDB" id="9800416at2"/>
<dbReference type="RefSeq" id="WP_099438583.1">
    <property type="nucleotide sequence ID" value="NZ_CP024091.1"/>
</dbReference>
<dbReference type="PROSITE" id="PS50850">
    <property type="entry name" value="MFS"/>
    <property type="match status" value="1"/>
</dbReference>
<dbReference type="CDD" id="cd17320">
    <property type="entry name" value="MFS_MdfA_MDR_like"/>
    <property type="match status" value="1"/>
</dbReference>
<feature type="transmembrane region" description="Helical" evidence="8">
    <location>
        <begin position="161"/>
        <end position="183"/>
    </location>
</feature>
<feature type="transmembrane region" description="Helical" evidence="8">
    <location>
        <begin position="279"/>
        <end position="303"/>
    </location>
</feature>
<evidence type="ECO:0000313" key="11">
    <source>
        <dbReference type="Proteomes" id="UP000223749"/>
    </source>
</evidence>
<dbReference type="Proteomes" id="UP000223749">
    <property type="component" value="Chromosome"/>
</dbReference>
<dbReference type="InterPro" id="IPR036259">
    <property type="entry name" value="MFS_trans_sf"/>
</dbReference>
<feature type="transmembrane region" description="Helical" evidence="8">
    <location>
        <begin position="213"/>
        <end position="242"/>
    </location>
</feature>
<evidence type="ECO:0000259" key="9">
    <source>
        <dbReference type="PROSITE" id="PS50850"/>
    </source>
</evidence>
<dbReference type="InterPro" id="IPR004812">
    <property type="entry name" value="Efflux_drug-R_Bcr/CmlA"/>
</dbReference>
<evidence type="ECO:0000256" key="5">
    <source>
        <dbReference type="ARBA" id="ARBA00022692"/>
    </source>
</evidence>
<evidence type="ECO:0000256" key="7">
    <source>
        <dbReference type="ARBA" id="ARBA00023136"/>
    </source>
</evidence>
<dbReference type="EMBL" id="CP024091">
    <property type="protein sequence ID" value="ATP56643.1"/>
    <property type="molecule type" value="Genomic_DNA"/>
</dbReference>
<feature type="transmembrane region" description="Helical" evidence="8">
    <location>
        <begin position="248"/>
        <end position="267"/>
    </location>
</feature>
<dbReference type="Gene3D" id="1.20.1720.10">
    <property type="entry name" value="Multidrug resistance protein D"/>
    <property type="match status" value="1"/>
</dbReference>
<feature type="transmembrane region" description="Helical" evidence="8">
    <location>
        <begin position="309"/>
        <end position="331"/>
    </location>
</feature>
<comment type="subcellular location">
    <subcellularLocation>
        <location evidence="1">Cell membrane</location>
        <topology evidence="1">Multi-pass membrane protein</topology>
    </subcellularLocation>
</comment>
<evidence type="ECO:0000256" key="3">
    <source>
        <dbReference type="ARBA" id="ARBA00022448"/>
    </source>
</evidence>
<keyword evidence="7 8" id="KW-0472">Membrane</keyword>
<reference evidence="10 11" key="1">
    <citation type="submission" date="2017-10" db="EMBL/GenBank/DDBJ databases">
        <title>Whole genome of Pedobacter ginsengisoli T01R-27 isolated from tomato rhizosphere.</title>
        <authorList>
            <person name="Weon H.-Y."/>
            <person name="Lee S.A."/>
            <person name="Sang M.K."/>
            <person name="Song J."/>
        </authorList>
    </citation>
    <scope>NUCLEOTIDE SEQUENCE [LARGE SCALE GENOMIC DNA]</scope>
    <source>
        <strain evidence="10 11">T01R-27</strain>
    </source>
</reference>
<dbReference type="GO" id="GO:0015385">
    <property type="term" value="F:sodium:proton antiporter activity"/>
    <property type="evidence" value="ECO:0007669"/>
    <property type="project" value="TreeGrafter"/>
</dbReference>
<dbReference type="PANTHER" id="PTHR23502:SF132">
    <property type="entry name" value="POLYAMINE TRANSPORTER 2-RELATED"/>
    <property type="match status" value="1"/>
</dbReference>
<protein>
    <submittedName>
        <fullName evidence="10">Bcr/CflA family drug resistance efflux transporter</fullName>
    </submittedName>
</protein>
<proteinExistence type="inferred from homology"/>
<dbReference type="GO" id="GO:0042910">
    <property type="term" value="F:xenobiotic transmembrane transporter activity"/>
    <property type="evidence" value="ECO:0007669"/>
    <property type="project" value="InterPro"/>
</dbReference>
<keyword evidence="6 8" id="KW-1133">Transmembrane helix</keyword>
<keyword evidence="3" id="KW-0813">Transport</keyword>
<evidence type="ECO:0000256" key="4">
    <source>
        <dbReference type="ARBA" id="ARBA00022475"/>
    </source>
</evidence>
<evidence type="ECO:0000256" key="8">
    <source>
        <dbReference type="SAM" id="Phobius"/>
    </source>
</evidence>
<dbReference type="SUPFAM" id="SSF103473">
    <property type="entry name" value="MFS general substrate transporter"/>
    <property type="match status" value="1"/>
</dbReference>
<dbReference type="KEGG" id="pgs:CPT03_09225"/>
<keyword evidence="11" id="KW-1185">Reference proteome</keyword>
<dbReference type="FunFam" id="1.20.1720.10:FF:000005">
    <property type="entry name" value="Bcr/CflA family efflux transporter"/>
    <property type="match status" value="1"/>
</dbReference>
<gene>
    <name evidence="10" type="ORF">CPT03_09225</name>
</gene>
<feature type="transmembrane region" description="Helical" evidence="8">
    <location>
        <begin position="100"/>
        <end position="121"/>
    </location>
</feature>
<dbReference type="InterPro" id="IPR011701">
    <property type="entry name" value="MFS"/>
</dbReference>
<name>A0A2D1U4W0_9SPHI</name>
<feature type="transmembrane region" description="Helical" evidence="8">
    <location>
        <begin position="45"/>
        <end position="64"/>
    </location>
</feature>
<sequence length="396" mass="42912">MTQKRYLFLILILGSLTALGPFSIDMYLPGFKAIAKDLNTSEARVAWSLSSYFIGISAGQLLYGPLLDRFGRKKPLFIGLLIYILASAGCAFIKDIDSFIVLRFIQAIGSCAATVASVAMVRDLFPVSENAKVFALLMLVLSVSPMVAPTVGGYVTVAFGWHTVFFILLGLGLFNLIASWLWLPESYKADTTMSLKPKPIITNFITVLREPKFYTYAFTGAMAFAGLFVYITSSPILFMSLFKVKEETYGWIFAFLSVGFIGASQVNTLMLRKYKSEQLIFVALIGQVVTVIVFLIGSINGWFGLAETIGFLFLFLCCLGVANPNALALSLAPFSKNAGSASALMGALQMGLGALASACIGFFEQTSAVPMVLIMTVTSVIAFAVLVIGRRNIKEA</sequence>
<accession>A0A2D1U4W0</accession>
<feature type="transmembrane region" description="Helical" evidence="8">
    <location>
        <begin position="343"/>
        <end position="363"/>
    </location>
</feature>
<comment type="similarity">
    <text evidence="2">Belongs to the major facilitator superfamily. Bcr/CmlA family.</text>
</comment>
<dbReference type="PANTHER" id="PTHR23502">
    <property type="entry name" value="MAJOR FACILITATOR SUPERFAMILY"/>
    <property type="match status" value="1"/>
</dbReference>
<organism evidence="10 11">
    <name type="scientific">Pedobacter ginsengisoli</name>
    <dbReference type="NCBI Taxonomy" id="363852"/>
    <lineage>
        <taxon>Bacteria</taxon>
        <taxon>Pseudomonadati</taxon>
        <taxon>Bacteroidota</taxon>
        <taxon>Sphingobacteriia</taxon>
        <taxon>Sphingobacteriales</taxon>
        <taxon>Sphingobacteriaceae</taxon>
        <taxon>Pedobacter</taxon>
    </lineage>
</organism>
<feature type="domain" description="Major facilitator superfamily (MFS) profile" evidence="9">
    <location>
        <begin position="6"/>
        <end position="394"/>
    </location>
</feature>
<dbReference type="GO" id="GO:1990961">
    <property type="term" value="P:xenobiotic detoxification by transmembrane export across the plasma membrane"/>
    <property type="evidence" value="ECO:0007669"/>
    <property type="project" value="InterPro"/>
</dbReference>
<dbReference type="Pfam" id="PF07690">
    <property type="entry name" value="MFS_1"/>
    <property type="match status" value="1"/>
</dbReference>
<dbReference type="NCBIfam" id="TIGR00710">
    <property type="entry name" value="efflux_Bcr_CflA"/>
    <property type="match status" value="1"/>
</dbReference>
<keyword evidence="4" id="KW-1003">Cell membrane</keyword>
<feature type="transmembrane region" description="Helical" evidence="8">
    <location>
        <begin position="369"/>
        <end position="389"/>
    </location>
</feature>
<evidence type="ECO:0000313" key="10">
    <source>
        <dbReference type="EMBL" id="ATP56643.1"/>
    </source>
</evidence>
<dbReference type="InterPro" id="IPR020846">
    <property type="entry name" value="MFS_dom"/>
</dbReference>
<evidence type="ECO:0000256" key="6">
    <source>
        <dbReference type="ARBA" id="ARBA00022989"/>
    </source>
</evidence>
<feature type="transmembrane region" description="Helical" evidence="8">
    <location>
        <begin position="133"/>
        <end position="155"/>
    </location>
</feature>
<evidence type="ECO:0000256" key="1">
    <source>
        <dbReference type="ARBA" id="ARBA00004651"/>
    </source>
</evidence>
<feature type="transmembrane region" description="Helical" evidence="8">
    <location>
        <begin position="76"/>
        <end position="94"/>
    </location>
</feature>
<keyword evidence="5 8" id="KW-0812">Transmembrane</keyword>
<evidence type="ECO:0000256" key="2">
    <source>
        <dbReference type="ARBA" id="ARBA00006236"/>
    </source>
</evidence>
<dbReference type="AlphaFoldDB" id="A0A2D1U4W0"/>
<dbReference type="GO" id="GO:0005886">
    <property type="term" value="C:plasma membrane"/>
    <property type="evidence" value="ECO:0007669"/>
    <property type="project" value="UniProtKB-SubCell"/>
</dbReference>